<dbReference type="NCBIfam" id="TIGR01856">
    <property type="entry name" value="hisJ_fam"/>
    <property type="match status" value="1"/>
</dbReference>
<sequence length="315" mass="35392">MVLSLHSHSGEYCAHASGTLRQVVEQAIARGFAVYGLSEHAPRTRTRDLYGDEVALGWTTEDTHSNFESFVAEARALQREFADRICLLVGMETELIHADSLANAATIAATFGLDYLVGSVHHVNQIPIDYDQFLYAKAEAAAAAAVFDSKDVSVSPTETLFLQYFDAQFEMLSTLKPHVVGHFDLVSIFRPDHRLSENSWVKIKRNVDLIAEYGGIVEINSRAWKKGLEFAYPHKSIIQYMQSKAVKFCLSDDSHGPNDVGMHYSRLHQYIKDLGIDTVHYPSVVEGSSNNSDTNIKRRHVAIENIIENPFWQQF</sequence>
<dbReference type="EMBL" id="JADGJH010000196">
    <property type="protein sequence ID" value="KAJ3134234.1"/>
    <property type="molecule type" value="Genomic_DNA"/>
</dbReference>
<comment type="pathway">
    <text evidence="1 8">Amino-acid biosynthesis; L-histidine biosynthesis; L-histidine from 5-phospho-alpha-D-ribose 1-diphosphate: step 8/9.</text>
</comment>
<gene>
    <name evidence="10" type="primary">HIS2</name>
    <name evidence="10" type="ORF">HK100_003746</name>
</gene>
<keyword evidence="11" id="KW-1185">Reference proteome</keyword>
<evidence type="ECO:0000313" key="11">
    <source>
        <dbReference type="Proteomes" id="UP001211907"/>
    </source>
</evidence>
<dbReference type="PANTHER" id="PTHR21039">
    <property type="entry name" value="HISTIDINOL PHOSPHATASE-RELATED"/>
    <property type="match status" value="1"/>
</dbReference>
<evidence type="ECO:0000256" key="4">
    <source>
        <dbReference type="ARBA" id="ARBA00022605"/>
    </source>
</evidence>
<evidence type="ECO:0000259" key="9">
    <source>
        <dbReference type="Pfam" id="PF02811"/>
    </source>
</evidence>
<evidence type="ECO:0000313" key="10">
    <source>
        <dbReference type="EMBL" id="KAJ3134234.1"/>
    </source>
</evidence>
<dbReference type="Pfam" id="PF02811">
    <property type="entry name" value="PHP"/>
    <property type="match status" value="1"/>
</dbReference>
<evidence type="ECO:0000256" key="5">
    <source>
        <dbReference type="ARBA" id="ARBA00022801"/>
    </source>
</evidence>
<reference evidence="10" key="1">
    <citation type="submission" date="2020-05" db="EMBL/GenBank/DDBJ databases">
        <title>Phylogenomic resolution of chytrid fungi.</title>
        <authorList>
            <person name="Stajich J.E."/>
            <person name="Amses K."/>
            <person name="Simmons R."/>
            <person name="Seto K."/>
            <person name="Myers J."/>
            <person name="Bonds A."/>
            <person name="Quandt C.A."/>
            <person name="Barry K."/>
            <person name="Liu P."/>
            <person name="Grigoriev I."/>
            <person name="Longcore J.E."/>
            <person name="James T.Y."/>
        </authorList>
    </citation>
    <scope>NUCLEOTIDE SEQUENCE</scope>
    <source>
        <strain evidence="10">JEL0513</strain>
    </source>
</reference>
<dbReference type="GO" id="GO:0000105">
    <property type="term" value="P:L-histidine biosynthetic process"/>
    <property type="evidence" value="ECO:0007669"/>
    <property type="project" value="UniProtKB-UniRule"/>
</dbReference>
<dbReference type="CDD" id="cd12110">
    <property type="entry name" value="PHP_HisPPase_Hisj_like"/>
    <property type="match status" value="1"/>
</dbReference>
<dbReference type="GO" id="GO:0005737">
    <property type="term" value="C:cytoplasm"/>
    <property type="evidence" value="ECO:0007669"/>
    <property type="project" value="TreeGrafter"/>
</dbReference>
<proteinExistence type="inferred from homology"/>
<keyword evidence="4 8" id="KW-0028">Amino-acid biosynthesis</keyword>
<dbReference type="InterPro" id="IPR016195">
    <property type="entry name" value="Pol/histidinol_Pase-like"/>
</dbReference>
<dbReference type="InterPro" id="IPR004013">
    <property type="entry name" value="PHP_dom"/>
</dbReference>
<evidence type="ECO:0000256" key="1">
    <source>
        <dbReference type="ARBA" id="ARBA00004970"/>
    </source>
</evidence>
<evidence type="ECO:0000256" key="8">
    <source>
        <dbReference type="RuleBase" id="RU366003"/>
    </source>
</evidence>
<dbReference type="SUPFAM" id="SSF89550">
    <property type="entry name" value="PHP domain-like"/>
    <property type="match status" value="1"/>
</dbReference>
<comment type="caution">
    <text evidence="10">The sequence shown here is derived from an EMBL/GenBank/DDBJ whole genome shotgun (WGS) entry which is preliminary data.</text>
</comment>
<dbReference type="EC" id="3.1.3.15" evidence="3 8"/>
<accession>A0AAD5T7H6</accession>
<evidence type="ECO:0000256" key="2">
    <source>
        <dbReference type="ARBA" id="ARBA00009152"/>
    </source>
</evidence>
<comment type="similarity">
    <text evidence="2 8">Belongs to the PHP hydrolase family. HisK subfamily.</text>
</comment>
<dbReference type="AlphaFoldDB" id="A0AAD5T7H6"/>
<protein>
    <recommendedName>
        <fullName evidence="3 8">Histidinol-phosphatase</fullName>
        <shortName evidence="8">HolPase</shortName>
        <ecNumber evidence="3 8">3.1.3.15</ecNumber>
    </recommendedName>
</protein>
<dbReference type="Gene3D" id="3.20.20.140">
    <property type="entry name" value="Metal-dependent hydrolases"/>
    <property type="match status" value="1"/>
</dbReference>
<feature type="domain" description="PHP" evidence="9">
    <location>
        <begin position="5"/>
        <end position="221"/>
    </location>
</feature>
<dbReference type="Proteomes" id="UP001211907">
    <property type="component" value="Unassembled WGS sequence"/>
</dbReference>
<evidence type="ECO:0000256" key="7">
    <source>
        <dbReference type="ARBA" id="ARBA00049158"/>
    </source>
</evidence>
<keyword evidence="5 8" id="KW-0378">Hydrolase</keyword>
<comment type="catalytic activity">
    <reaction evidence="7 8">
        <text>L-histidinol phosphate + H2O = L-histidinol + phosphate</text>
        <dbReference type="Rhea" id="RHEA:14465"/>
        <dbReference type="ChEBI" id="CHEBI:15377"/>
        <dbReference type="ChEBI" id="CHEBI:43474"/>
        <dbReference type="ChEBI" id="CHEBI:57699"/>
        <dbReference type="ChEBI" id="CHEBI:57980"/>
        <dbReference type="EC" id="3.1.3.15"/>
    </reaction>
</comment>
<name>A0AAD5T7H6_9FUNG</name>
<dbReference type="GO" id="GO:0004401">
    <property type="term" value="F:histidinol-phosphatase activity"/>
    <property type="evidence" value="ECO:0007669"/>
    <property type="project" value="UniProtKB-UniRule"/>
</dbReference>
<evidence type="ECO:0000256" key="6">
    <source>
        <dbReference type="ARBA" id="ARBA00023102"/>
    </source>
</evidence>
<evidence type="ECO:0000256" key="3">
    <source>
        <dbReference type="ARBA" id="ARBA00013085"/>
    </source>
</evidence>
<organism evidence="10 11">
    <name type="scientific">Physocladia obscura</name>
    <dbReference type="NCBI Taxonomy" id="109957"/>
    <lineage>
        <taxon>Eukaryota</taxon>
        <taxon>Fungi</taxon>
        <taxon>Fungi incertae sedis</taxon>
        <taxon>Chytridiomycota</taxon>
        <taxon>Chytridiomycota incertae sedis</taxon>
        <taxon>Chytridiomycetes</taxon>
        <taxon>Chytridiales</taxon>
        <taxon>Chytriomycetaceae</taxon>
        <taxon>Physocladia</taxon>
    </lineage>
</organism>
<dbReference type="InterPro" id="IPR010140">
    <property type="entry name" value="Histidinol_P_phosphatase_HisJ"/>
</dbReference>
<dbReference type="PANTHER" id="PTHR21039:SF0">
    <property type="entry name" value="HISTIDINOL-PHOSPHATASE"/>
    <property type="match status" value="1"/>
</dbReference>
<keyword evidence="6 8" id="KW-0368">Histidine biosynthesis</keyword>